<protein>
    <submittedName>
        <fullName evidence="1">Uncharacterized protein</fullName>
    </submittedName>
</protein>
<proteinExistence type="predicted"/>
<dbReference type="Proteomes" id="UP000184164">
    <property type="component" value="Unassembled WGS sequence"/>
</dbReference>
<keyword evidence="2" id="KW-1185">Reference proteome</keyword>
<gene>
    <name evidence="1" type="ORF">SAMN05444274_10425</name>
</gene>
<organism evidence="1 2">
    <name type="scientific">Mariniphaga anaerophila</name>
    <dbReference type="NCBI Taxonomy" id="1484053"/>
    <lineage>
        <taxon>Bacteria</taxon>
        <taxon>Pseudomonadati</taxon>
        <taxon>Bacteroidota</taxon>
        <taxon>Bacteroidia</taxon>
        <taxon>Marinilabiliales</taxon>
        <taxon>Prolixibacteraceae</taxon>
        <taxon>Mariniphaga</taxon>
    </lineage>
</organism>
<evidence type="ECO:0000313" key="1">
    <source>
        <dbReference type="EMBL" id="SHF20190.1"/>
    </source>
</evidence>
<dbReference type="OrthoDB" id="1122061at2"/>
<reference evidence="1 2" key="1">
    <citation type="submission" date="2016-11" db="EMBL/GenBank/DDBJ databases">
        <authorList>
            <person name="Jaros S."/>
            <person name="Januszkiewicz K."/>
            <person name="Wedrychowicz H."/>
        </authorList>
    </citation>
    <scope>NUCLEOTIDE SEQUENCE [LARGE SCALE GENOMIC DNA]</scope>
    <source>
        <strain evidence="1 2">DSM 26910</strain>
    </source>
</reference>
<dbReference type="EMBL" id="FQUM01000004">
    <property type="protein sequence ID" value="SHF20190.1"/>
    <property type="molecule type" value="Genomic_DNA"/>
</dbReference>
<dbReference type="RefSeq" id="WP_073000952.1">
    <property type="nucleotide sequence ID" value="NZ_FQUM01000004.1"/>
</dbReference>
<evidence type="ECO:0000313" key="2">
    <source>
        <dbReference type="Proteomes" id="UP000184164"/>
    </source>
</evidence>
<accession>A0A1M4ZQ07</accession>
<dbReference type="AlphaFoldDB" id="A0A1M4ZQ07"/>
<sequence>METFVKLIHQANMTFLPTKLPVQFYGLPDGKVYLIFSRFYGVKYNRTDVEYVLAEHKEFSFDYEKNRLIPLNSSRKNTPVYNEMVDKPDPKIKILKIYRNFTSLGQASILLNEKAKKMLEHIDDQEKSTVCEISSDSKELASA</sequence>
<name>A0A1M4ZQ07_9BACT</name>